<accession>A0A0M4EVT2</accession>
<organism evidence="2 3">
    <name type="scientific">Drosophila busckii</name>
    <name type="common">Fruit fly</name>
    <dbReference type="NCBI Taxonomy" id="30019"/>
    <lineage>
        <taxon>Eukaryota</taxon>
        <taxon>Metazoa</taxon>
        <taxon>Ecdysozoa</taxon>
        <taxon>Arthropoda</taxon>
        <taxon>Hexapoda</taxon>
        <taxon>Insecta</taxon>
        <taxon>Pterygota</taxon>
        <taxon>Neoptera</taxon>
        <taxon>Endopterygota</taxon>
        <taxon>Diptera</taxon>
        <taxon>Brachycera</taxon>
        <taxon>Muscomorpha</taxon>
        <taxon>Ephydroidea</taxon>
        <taxon>Drosophilidae</taxon>
        <taxon>Drosophila</taxon>
    </lineage>
</organism>
<evidence type="ECO:0000256" key="1">
    <source>
        <dbReference type="SAM" id="Phobius"/>
    </source>
</evidence>
<feature type="transmembrane region" description="Helical" evidence="1">
    <location>
        <begin position="75"/>
        <end position="95"/>
    </location>
</feature>
<dbReference type="OrthoDB" id="7845793at2759"/>
<gene>
    <name evidence="2" type="ORF">Dbus_chr3Rg2255</name>
</gene>
<sequence length="107" mass="12218">MSIFLSNELNACEEGQCEDVDTKDLRSAIHEESVSIRQVIKAAFLVIFFNMCLIGFGVIYFMYSTSLDQEQRSRLNDITCSMIGGILIVVLYFIGDLSKNNPHFYYI</sequence>
<evidence type="ECO:0000313" key="2">
    <source>
        <dbReference type="EMBL" id="ALC47505.1"/>
    </source>
</evidence>
<keyword evidence="1" id="KW-0812">Transmembrane</keyword>
<keyword evidence="3" id="KW-1185">Reference proteome</keyword>
<keyword evidence="1" id="KW-1133">Transmembrane helix</keyword>
<evidence type="ECO:0000313" key="3">
    <source>
        <dbReference type="Proteomes" id="UP000494163"/>
    </source>
</evidence>
<dbReference type="EMBL" id="CP012526">
    <property type="protein sequence ID" value="ALC47505.1"/>
    <property type="molecule type" value="Genomic_DNA"/>
</dbReference>
<dbReference type="Proteomes" id="UP000494163">
    <property type="component" value="Chromosome 3R"/>
</dbReference>
<proteinExistence type="predicted"/>
<dbReference type="AlphaFoldDB" id="A0A0M4EVT2"/>
<feature type="transmembrane region" description="Helical" evidence="1">
    <location>
        <begin position="42"/>
        <end position="63"/>
    </location>
</feature>
<keyword evidence="1" id="KW-0472">Membrane</keyword>
<name>A0A0M4EVT2_DROBS</name>
<protein>
    <submittedName>
        <fullName evidence="2">Maker233</fullName>
    </submittedName>
</protein>
<reference evidence="2 3" key="1">
    <citation type="submission" date="2015-08" db="EMBL/GenBank/DDBJ databases">
        <title>Ancestral chromatin configuration constrains chromatin evolution on differentiating sex chromosomes in Drosophila.</title>
        <authorList>
            <person name="Zhou Q."/>
            <person name="Bachtrog D."/>
        </authorList>
    </citation>
    <scope>NUCLEOTIDE SEQUENCE [LARGE SCALE GENOMIC DNA]</scope>
    <source>
        <tissue evidence="2">Whole larvae</tissue>
    </source>
</reference>
<dbReference type="OMA" id="NDITCSM"/>